<dbReference type="Proteomes" id="UP000798662">
    <property type="component" value="Chromosome 2"/>
</dbReference>
<proteinExistence type="predicted"/>
<evidence type="ECO:0000313" key="1">
    <source>
        <dbReference type="EMBL" id="KAK1864172.1"/>
    </source>
</evidence>
<accession>A0ACC3C1W6</accession>
<gene>
    <name evidence="1" type="ORF">I4F81_006722</name>
</gene>
<comment type="caution">
    <text evidence="1">The sequence shown here is derived from an EMBL/GenBank/DDBJ whole genome shotgun (WGS) entry which is preliminary data.</text>
</comment>
<organism evidence="1 2">
    <name type="scientific">Pyropia yezoensis</name>
    <name type="common">Susabi-nori</name>
    <name type="synonym">Porphyra yezoensis</name>
    <dbReference type="NCBI Taxonomy" id="2788"/>
    <lineage>
        <taxon>Eukaryota</taxon>
        <taxon>Rhodophyta</taxon>
        <taxon>Bangiophyceae</taxon>
        <taxon>Bangiales</taxon>
        <taxon>Bangiaceae</taxon>
        <taxon>Pyropia</taxon>
    </lineage>
</organism>
<reference evidence="1" key="1">
    <citation type="submission" date="2019-11" db="EMBL/GenBank/DDBJ databases">
        <title>Nori genome reveals adaptations in red seaweeds to the harsh intertidal environment.</title>
        <authorList>
            <person name="Wang D."/>
            <person name="Mao Y."/>
        </authorList>
    </citation>
    <scope>NUCLEOTIDE SEQUENCE</scope>
    <source>
        <tissue evidence="1">Gametophyte</tissue>
    </source>
</reference>
<keyword evidence="2" id="KW-1185">Reference proteome</keyword>
<evidence type="ECO:0000313" key="2">
    <source>
        <dbReference type="Proteomes" id="UP000798662"/>
    </source>
</evidence>
<protein>
    <submittedName>
        <fullName evidence="1">Uncharacterized protein</fullName>
    </submittedName>
</protein>
<dbReference type="EMBL" id="CM020619">
    <property type="protein sequence ID" value="KAK1864172.1"/>
    <property type="molecule type" value="Genomic_DNA"/>
</dbReference>
<sequence>MRTKRLYTVCLTIGAARVPRMDFYGLADPFVTVSVVVPTGATSAASLPTTVRTRTLKRVVTPVWNESFEFGVAPSEDVLVLKVWDEDTLTRDELIGLALLPVSRIPVIRAAEAAPPPPGGPLPPGGSGDPPLPTSRRPSPMPPASLGHSPSPSGGGSSGGGGSGLLTPAAIPAGGSSPALPAPVAKGVPGSPGTPGVSSSPVQPALHHQQASREPAVPPRVLHTTLELFKPRKRGVLAGLGRLSVSATVREEEVELLEEEDLAEAEARMLAAGGAGGGGGIGGRRPEVLEKRFLGIGDLAMFLWANEGHSRGLRANWQSALTRLAEQRAYRLWEATGNNDDDANLTNARAQVLREGGLWDGL</sequence>
<name>A0ACC3C1W6_PYRYE</name>